<dbReference type="Pfam" id="PF00078">
    <property type="entry name" value="RVT_1"/>
    <property type="match status" value="2"/>
</dbReference>
<comment type="caution">
    <text evidence="1">The sequence shown here is derived from an EMBL/GenBank/DDBJ whole genome shotgun (WGS) entry which is preliminary data.</text>
</comment>
<reference evidence="1" key="1">
    <citation type="submission" date="2020-04" db="EMBL/GenBank/DDBJ databases">
        <authorList>
            <person name="Alioto T."/>
            <person name="Alioto T."/>
            <person name="Gomez Garrido J."/>
        </authorList>
    </citation>
    <scope>NUCLEOTIDE SEQUENCE</scope>
    <source>
        <strain evidence="1">A484AB</strain>
    </source>
</reference>
<dbReference type="CDD" id="cd01650">
    <property type="entry name" value="RT_nLTR_like"/>
    <property type="match status" value="2"/>
</dbReference>
<evidence type="ECO:0000313" key="1">
    <source>
        <dbReference type="EMBL" id="CAB4023860.1"/>
    </source>
</evidence>
<dbReference type="OrthoDB" id="6150661at2759"/>
<evidence type="ECO:0000313" key="2">
    <source>
        <dbReference type="Proteomes" id="UP001152795"/>
    </source>
</evidence>
<dbReference type="Proteomes" id="UP001152795">
    <property type="component" value="Unassembled WGS sequence"/>
</dbReference>
<name>A0A6S7J4B0_PARCT</name>
<keyword evidence="2" id="KW-1185">Reference proteome</keyword>
<gene>
    <name evidence="1" type="ORF">PACLA_8A024157</name>
</gene>
<proteinExistence type="predicted"/>
<accession>A0A6S7J4B0</accession>
<dbReference type="EMBL" id="CACRXK020012719">
    <property type="protein sequence ID" value="CAB4023860.1"/>
    <property type="molecule type" value="Genomic_DNA"/>
</dbReference>
<protein>
    <submittedName>
        <fullName evidence="1">Uncharacterized protein</fullName>
    </submittedName>
</protein>
<organism evidence="1 2">
    <name type="scientific">Paramuricea clavata</name>
    <name type="common">Red gorgonian</name>
    <name type="synonym">Violescent sea-whip</name>
    <dbReference type="NCBI Taxonomy" id="317549"/>
    <lineage>
        <taxon>Eukaryota</taxon>
        <taxon>Metazoa</taxon>
        <taxon>Cnidaria</taxon>
        <taxon>Anthozoa</taxon>
        <taxon>Octocorallia</taxon>
        <taxon>Malacalcyonacea</taxon>
        <taxon>Plexauridae</taxon>
        <taxon>Paramuricea</taxon>
    </lineage>
</organism>
<dbReference type="PROSITE" id="PS50878">
    <property type="entry name" value="RT_POL"/>
    <property type="match status" value="2"/>
</dbReference>
<dbReference type="PANTHER" id="PTHR19446">
    <property type="entry name" value="REVERSE TRANSCRIPTASES"/>
    <property type="match status" value="1"/>
</dbReference>
<dbReference type="InterPro" id="IPR000477">
    <property type="entry name" value="RT_dom"/>
</dbReference>
<dbReference type="InterPro" id="IPR043502">
    <property type="entry name" value="DNA/RNA_pol_sf"/>
</dbReference>
<dbReference type="SUPFAM" id="SSF56672">
    <property type="entry name" value="DNA/RNA polymerases"/>
    <property type="match status" value="2"/>
</dbReference>
<sequence length="1497" mass="173796">MLNPVNHYRSFFLHIIVKKGNHKWQHRNVLFECPSVEVGSEWFTRIQNILQERVSENDPNSFWKLLKNMSDDFEDPSMSKPDVSANSWLTHFESLHAKHTLDTEQNNILQKLTKLEEEIPNNFLDEPISEVEVLSAAKKLKNNKSAYSDRIKNEMLKCSVKILLKLYQKLFNLILETGHFPDQWCEGLITPIFKSGDKTDPNNYRGICVTSCLSKFLCIILNQRLSKFSIDRNIIHPSQIGFQSGHRTADHIFTLKTIIDKHINENKKEKLYACFVDFRKAFDSVWHEGLFLKLLENKIDGNFYNLVKSLYSNSKCAVNENKTNRTEFFSYSTGVRQGCVLSPLLFNIYINELATLFDTTDADPFILPNGTKLSCLLYADDLILLSRSKFGLQKSLDDLHSWSKKWLMEINLKKTQIMIIEKRKTRKASPKFNVGNRNIAIVQEYCYLGVKLNHNGNFTLALKQLSEKALHALYGIRRQLNFSRLNPKYAIKIFDSIISPILLYNSEVWGTYVKHDFNNWDKLPIEKVHLKFCKIYLAVSRKASNIASRAELGKLPLIINVFKRVFKYITHVNSLPETAIAKQAFLISKDLYSRQKTSFYGNAMDTIKNLNLNEEIPSLEAVTSEHIEAITKTLEEKYLTFWKHKLENSSKLTFYSTFKTDHNFEKYLILIKDPYKRKCLSRFRVSSHNLQIEIGRYQNTPREERLCEICNSGEVENETHFLLFCKAYEHSREDLRSSLENVSSNEIKLNSQTLSADLMKSTDKRVSENDPNSFWKLLKNMSDDFEDPSMSKPDVSANSWLTHFESLHAKHTLDTEQNNILQKLTKLEEEIPNNFLDEPISEVEVLSAAKKLKNNKSAYSDRIKNEMLKCSVKILLKLYQKLFNLILETGHFPDQWCEGLITPIFKSGDKTDPNNYRGICVTSCLSKFLCIILNQRLSKFSIDRNIIHPSQIGFQSGHRTADHIFTLKTIIDKHINENKKEKLYACFVDFRKAFDSVWHEGLFLKLLENKIDGNFYNLVKSLYSNSKCAVNENKTNRTEFFSYSTGVRQGCVLSPLLFNIYINELATLFDTTDADPFILPNGTKLSCLLYADDLILLSRSKFGLQKSLDDLHSWSKKWLMEINLKKTQIMIIEKRKTRKASPKFNVGNRNIAIVQEYCYLGVKLNHNGNFTLALKQLSEKALHALYGIRRQLNFSRLNPKYAIKIFDSIISPILLYNSEVWGTYVKNDFNNWDKLPIEKVHFKFCKIYLAVSRKASNIASRAELGKLPLIINVFKRVFKYITHLNSLPETAIAKQAFLISKDLYSRQKTSFYGNAMDTIKNLNLNEEIPSLEAVTSEHIEAITKTLEEKYLTFWKHKLENSSKLTFYSTFKTDHNLEKYLILIKDPYKRKCLSRFRVSSHNLQIEIGRYQNTPREERLCEICNSGEVENETHFLLFCKAYEHSREDLRSSLENVSSNEIKLNSQTLSADLMKSTDSEVITKLSKFVYSCFEQRLKIP</sequence>